<dbReference type="EMBL" id="SWDB01000011">
    <property type="protein sequence ID" value="TKB45926.1"/>
    <property type="molecule type" value="Genomic_DNA"/>
</dbReference>
<keyword evidence="1" id="KW-0472">Membrane</keyword>
<keyword evidence="1" id="KW-1133">Transmembrane helix</keyword>
<dbReference type="RefSeq" id="WP_136735321.1">
    <property type="nucleotide sequence ID" value="NZ_SWDB01000011.1"/>
</dbReference>
<reference evidence="2 3" key="1">
    <citation type="submission" date="2019-04" db="EMBL/GenBank/DDBJ databases">
        <title>Thalassotalea guangxiensis sp. nov., isolated from sediment of the coastal wetland.</title>
        <authorList>
            <person name="Zheng S."/>
            <person name="Zhang D."/>
        </authorList>
    </citation>
    <scope>NUCLEOTIDE SEQUENCE [LARGE SCALE GENOMIC DNA]</scope>
    <source>
        <strain evidence="2 3">ZS-4</strain>
    </source>
</reference>
<organism evidence="2 3">
    <name type="scientific">Thalassotalea mangrovi</name>
    <dbReference type="NCBI Taxonomy" id="2572245"/>
    <lineage>
        <taxon>Bacteria</taxon>
        <taxon>Pseudomonadati</taxon>
        <taxon>Pseudomonadota</taxon>
        <taxon>Gammaproteobacteria</taxon>
        <taxon>Alteromonadales</taxon>
        <taxon>Colwelliaceae</taxon>
        <taxon>Thalassotalea</taxon>
    </lineage>
</organism>
<evidence type="ECO:0000313" key="2">
    <source>
        <dbReference type="EMBL" id="TKB45926.1"/>
    </source>
</evidence>
<dbReference type="Proteomes" id="UP000307999">
    <property type="component" value="Unassembled WGS sequence"/>
</dbReference>
<evidence type="ECO:0000256" key="1">
    <source>
        <dbReference type="SAM" id="Phobius"/>
    </source>
</evidence>
<dbReference type="AlphaFoldDB" id="A0A4U1B681"/>
<keyword evidence="3" id="KW-1185">Reference proteome</keyword>
<feature type="transmembrane region" description="Helical" evidence="1">
    <location>
        <begin position="69"/>
        <end position="91"/>
    </location>
</feature>
<sequence length="100" mass="10964">MGRKTSCDRKFSILLTLVVGVLISFASTNTQKTIVTEQLDISNVVNIVSDFESDLPDTFLPSNTTEINAIGYVRILIFTSSLLLVVFLFNVQARAPPGNL</sequence>
<keyword evidence="1" id="KW-0812">Transmembrane</keyword>
<evidence type="ECO:0000313" key="3">
    <source>
        <dbReference type="Proteomes" id="UP000307999"/>
    </source>
</evidence>
<name>A0A4U1B681_9GAMM</name>
<proteinExistence type="predicted"/>
<gene>
    <name evidence="2" type="ORF">E8M12_06675</name>
</gene>
<accession>A0A4U1B681</accession>
<protein>
    <submittedName>
        <fullName evidence="2">Uncharacterized protein</fullName>
    </submittedName>
</protein>
<comment type="caution">
    <text evidence="2">The sequence shown here is derived from an EMBL/GenBank/DDBJ whole genome shotgun (WGS) entry which is preliminary data.</text>
</comment>